<dbReference type="Pfam" id="PF00202">
    <property type="entry name" value="Aminotran_3"/>
    <property type="match status" value="1"/>
</dbReference>
<dbReference type="InterPro" id="IPR015422">
    <property type="entry name" value="PyrdxlP-dep_Trfase_small"/>
</dbReference>
<reference evidence="4" key="1">
    <citation type="submission" date="2022-09" db="EMBL/GenBank/DDBJ databases">
        <title>Fusarium specimens isolated from Avocado Roots.</title>
        <authorList>
            <person name="Stajich J."/>
            <person name="Roper C."/>
            <person name="Heimlech-Rivalta G."/>
        </authorList>
    </citation>
    <scope>NUCLEOTIDE SEQUENCE</scope>
    <source>
        <strain evidence="4">A02</strain>
    </source>
</reference>
<dbReference type="AlphaFoldDB" id="A0A9W8UXU3"/>
<protein>
    <recommendedName>
        <fullName evidence="6">Aminotransferase</fullName>
    </recommendedName>
</protein>
<dbReference type="GO" id="GO:0005829">
    <property type="term" value="C:cytosol"/>
    <property type="evidence" value="ECO:0007669"/>
    <property type="project" value="TreeGrafter"/>
</dbReference>
<dbReference type="EMBL" id="JAOQAV010000036">
    <property type="protein sequence ID" value="KAJ4182223.1"/>
    <property type="molecule type" value="Genomic_DNA"/>
</dbReference>
<proteinExistence type="inferred from homology"/>
<accession>A0A9W8UXU3</accession>
<dbReference type="GO" id="GO:0030170">
    <property type="term" value="F:pyridoxal phosphate binding"/>
    <property type="evidence" value="ECO:0007669"/>
    <property type="project" value="InterPro"/>
</dbReference>
<keyword evidence="5" id="KW-1185">Reference proteome</keyword>
<dbReference type="CDD" id="cd00610">
    <property type="entry name" value="OAT_like"/>
    <property type="match status" value="1"/>
</dbReference>
<comment type="similarity">
    <text evidence="1 3">Belongs to the class-III pyridoxal-phosphate-dependent aminotransferase family.</text>
</comment>
<dbReference type="Gene3D" id="3.90.1150.10">
    <property type="entry name" value="Aspartate Aminotransferase, domain 1"/>
    <property type="match status" value="1"/>
</dbReference>
<evidence type="ECO:0000313" key="5">
    <source>
        <dbReference type="Proteomes" id="UP001152087"/>
    </source>
</evidence>
<dbReference type="InterPro" id="IPR005814">
    <property type="entry name" value="Aminotrans_3"/>
</dbReference>
<dbReference type="Proteomes" id="UP001152087">
    <property type="component" value="Unassembled WGS sequence"/>
</dbReference>
<dbReference type="PANTHER" id="PTHR43094:SF1">
    <property type="entry name" value="AMINOTRANSFERASE CLASS-III"/>
    <property type="match status" value="1"/>
</dbReference>
<gene>
    <name evidence="4" type="ORF">NW755_010608</name>
</gene>
<evidence type="ECO:0008006" key="6">
    <source>
        <dbReference type="Google" id="ProtNLM"/>
    </source>
</evidence>
<dbReference type="GO" id="GO:0008483">
    <property type="term" value="F:transaminase activity"/>
    <property type="evidence" value="ECO:0007669"/>
    <property type="project" value="InterPro"/>
</dbReference>
<evidence type="ECO:0000313" key="4">
    <source>
        <dbReference type="EMBL" id="KAJ4182223.1"/>
    </source>
</evidence>
<evidence type="ECO:0000256" key="3">
    <source>
        <dbReference type="RuleBase" id="RU003560"/>
    </source>
</evidence>
<comment type="caution">
    <text evidence="4">The sequence shown here is derived from an EMBL/GenBank/DDBJ whole genome shotgun (WGS) entry which is preliminary data.</text>
</comment>
<organism evidence="4 5">
    <name type="scientific">Fusarium falciforme</name>
    <dbReference type="NCBI Taxonomy" id="195108"/>
    <lineage>
        <taxon>Eukaryota</taxon>
        <taxon>Fungi</taxon>
        <taxon>Dikarya</taxon>
        <taxon>Ascomycota</taxon>
        <taxon>Pezizomycotina</taxon>
        <taxon>Sordariomycetes</taxon>
        <taxon>Hypocreomycetidae</taxon>
        <taxon>Hypocreales</taxon>
        <taxon>Nectriaceae</taxon>
        <taxon>Fusarium</taxon>
        <taxon>Fusarium solani species complex</taxon>
    </lineage>
</organism>
<dbReference type="Gene3D" id="3.40.640.10">
    <property type="entry name" value="Type I PLP-dependent aspartate aminotransferase-like (Major domain)"/>
    <property type="match status" value="1"/>
</dbReference>
<evidence type="ECO:0000256" key="2">
    <source>
        <dbReference type="ARBA" id="ARBA00022898"/>
    </source>
</evidence>
<dbReference type="InterPro" id="IPR015421">
    <property type="entry name" value="PyrdxlP-dep_Trfase_major"/>
</dbReference>
<keyword evidence="2 3" id="KW-0663">Pyridoxal phosphate</keyword>
<sequence>MSPPTSSALLHRSLDKTYPTAVGTEGIYLLTADGRKILDGSSGAAVSCLGHGNREVIDAICEQAQKLAFAHTSFFTSDPAEELGRLIIEKSNYHFNKVLFLTSGSEAVESALKLALQYHVYNNQPQRVNIIGRKHSYHGNTLGALAAGYNPARRATFEPVLGITFHHVNRCFYQADGKGISERAYEDGLILEFEQRFLELGPETVAAVIVEPVVGATIGSVPATSTYLPRLVELCNRYGVLTIFDEVMCGMGRVGSYHAWQSLGNVAPDLQTIGKGSGAGYQPLSAVLLGKRVSDVFEIHSRGPRAFLSGHTFQGHSMACAGALAVQRILFRDDLVSRCQRLGQILHDTLATNLPPEWRTHGGTLRGLGLFRTVDFGNMYQQYGGPVAGEVSRRALALGAAVYLCSPAVDAVLLCPPFVATDLEMEKLANILVAALTDVMKSREEPRRGKI</sequence>
<dbReference type="PIRSF" id="PIRSF000521">
    <property type="entry name" value="Transaminase_4ab_Lys_Orn"/>
    <property type="match status" value="1"/>
</dbReference>
<name>A0A9W8UXU3_9HYPO</name>
<dbReference type="SUPFAM" id="SSF53383">
    <property type="entry name" value="PLP-dependent transferases"/>
    <property type="match status" value="1"/>
</dbReference>
<dbReference type="InterPro" id="IPR015424">
    <property type="entry name" value="PyrdxlP-dep_Trfase"/>
</dbReference>
<evidence type="ECO:0000256" key="1">
    <source>
        <dbReference type="ARBA" id="ARBA00008954"/>
    </source>
</evidence>
<dbReference type="PANTHER" id="PTHR43094">
    <property type="entry name" value="AMINOTRANSFERASE"/>
    <property type="match status" value="1"/>
</dbReference>